<dbReference type="GO" id="GO:0003352">
    <property type="term" value="P:regulation of cilium movement"/>
    <property type="evidence" value="ECO:0007669"/>
    <property type="project" value="TreeGrafter"/>
</dbReference>
<dbReference type="Pfam" id="PF14772">
    <property type="entry name" value="NYD-SP28"/>
    <property type="match status" value="1"/>
</dbReference>
<keyword evidence="2" id="KW-0963">Cytoplasm</keyword>
<comment type="function">
    <text evidence="12">Component of the nexin-dynein regulatory complex (N-DRC), a key regulator of ciliary/flagellar motility which maintains the alignment and integrity of the distal axoneme and regulates microtubule sliding in motile axonemes. Plays a critical role in the assembly of N-DRC and also stabilizes the assembly of multiple inner dynein arms and radial spokes. Coassembles with DRC1 to form a central scaffold needed for assembly of the N-DRC and its attachment to the outer doublet microtubules.</text>
</comment>
<comment type="subcellular location">
    <subcellularLocation>
        <location evidence="1">Cytoplasm</location>
        <location evidence="1">Cytoskeleton</location>
        <location evidence="1">Flagellum axoneme</location>
    </subcellularLocation>
    <subcellularLocation>
        <location evidence="8">Cytoplasm</location>
        <location evidence="8">Cytoskeleton</location>
        <location evidence="8">Flagellum basal body</location>
    </subcellularLocation>
</comment>
<dbReference type="GO" id="GO:0005858">
    <property type="term" value="C:axonemal dynein complex"/>
    <property type="evidence" value="ECO:0007669"/>
    <property type="project" value="InterPro"/>
</dbReference>
<evidence type="ECO:0000259" key="15">
    <source>
        <dbReference type="Pfam" id="PF14772"/>
    </source>
</evidence>
<keyword evidence="7" id="KW-0966">Cell projection</keyword>
<proteinExistence type="inferred from homology"/>
<evidence type="ECO:0000256" key="7">
    <source>
        <dbReference type="ARBA" id="ARBA00023273"/>
    </source>
</evidence>
<feature type="coiled-coil region" evidence="13">
    <location>
        <begin position="93"/>
        <end position="167"/>
    </location>
</feature>
<dbReference type="AlphaFoldDB" id="A0A8C0BS39"/>
<sequence length="604" mass="67336">MSDKRRSQAAAPMAAEDGLLLLQSQALAEEEEAKTKGEMLTRFLKDKLAKEERSTTLNLHKLRTQWRTVLREVKDKELRQDIEILSQTFARVMDCKDSVIESLATDLEEAEEQHAQALRSHLYNIDRLLQLQHSRLTCLEEGYSAQLEALKMELEAERRTILEQHERESCYLRDVALATEQNYAKNNHEATLNFQSARDDIKYKSQQEKQYSRLQLGGKVEVLWEQFQRAMQSYTEATEHQKIAFEALKQKDKKSSREIEMQAKKLQKLQDLVTATKGQIAAHLRESEKQNRHAREEKESVLRQLQELKNEMKQARAMAHGSLARLTTQSSAALKALARVVEKVRPADLVTATKGQIAAHLRESEKQNRHAREEKESVLRQLQELKNEMKQARAMAHGSLARLTTQSSAALKALARVVEKVRPAAHGQGKHQRGAAIPPHPALTCTPPSQAQRILRLAEMCRRLETEEEKVLPFYPSSLAEGDQREAQQVLEETPTEPLAQVRRQHWGPRRCHSRGRGSGSGLGTSQLVRGQAGVAPYPPPCLSCPGHAGLRGAGALLAAVQQGEAGRAGTGAGAGSPEPEEPAPAGAAQAVPGRDFRQPGGAQ</sequence>
<keyword evidence="3" id="KW-0282">Flagellum</keyword>
<evidence type="ECO:0000256" key="11">
    <source>
        <dbReference type="ARBA" id="ARBA00041517"/>
    </source>
</evidence>
<dbReference type="InterPro" id="IPR039750">
    <property type="entry name" value="DRC1/DRC2"/>
</dbReference>
<keyword evidence="17" id="KW-1185">Reference proteome</keyword>
<name>A0A8C0BS39_9AVES</name>
<evidence type="ECO:0000256" key="4">
    <source>
        <dbReference type="ARBA" id="ARBA00023054"/>
    </source>
</evidence>
<dbReference type="GO" id="GO:0070286">
    <property type="term" value="P:axonemal dynein complex assembly"/>
    <property type="evidence" value="ECO:0007669"/>
    <property type="project" value="InterPro"/>
</dbReference>
<evidence type="ECO:0000256" key="2">
    <source>
        <dbReference type="ARBA" id="ARBA00022490"/>
    </source>
</evidence>
<feature type="domain" description="Dynein regulatory complex protein 1/2 N-terminal" evidence="15">
    <location>
        <begin position="25"/>
        <end position="125"/>
    </location>
</feature>
<evidence type="ECO:0000256" key="8">
    <source>
        <dbReference type="ARBA" id="ARBA00037841"/>
    </source>
</evidence>
<dbReference type="GO" id="GO:0060285">
    <property type="term" value="P:cilium-dependent cell motility"/>
    <property type="evidence" value="ECO:0007669"/>
    <property type="project" value="TreeGrafter"/>
</dbReference>
<dbReference type="PANTHER" id="PTHR21625:SF0">
    <property type="entry name" value="DYNEIN REGULATORY COMPLEX SUBUNIT 2"/>
    <property type="match status" value="1"/>
</dbReference>
<evidence type="ECO:0000256" key="6">
    <source>
        <dbReference type="ARBA" id="ARBA00023212"/>
    </source>
</evidence>
<feature type="coiled-coil region" evidence="13">
    <location>
        <begin position="361"/>
        <end position="402"/>
    </location>
</feature>
<dbReference type="PANTHER" id="PTHR21625">
    <property type="entry name" value="NYD-SP28 PROTEIN"/>
    <property type="match status" value="1"/>
</dbReference>
<feature type="coiled-coil region" evidence="13">
    <location>
        <begin position="284"/>
        <end position="325"/>
    </location>
</feature>
<dbReference type="Proteomes" id="UP000694555">
    <property type="component" value="Unplaced"/>
</dbReference>
<keyword evidence="4 13" id="KW-0175">Coiled coil</keyword>
<reference evidence="16" key="2">
    <citation type="submission" date="2025-09" db="UniProtKB">
        <authorList>
            <consortium name="Ensembl"/>
        </authorList>
    </citation>
    <scope>IDENTIFICATION</scope>
</reference>
<evidence type="ECO:0000256" key="12">
    <source>
        <dbReference type="ARBA" id="ARBA00045865"/>
    </source>
</evidence>
<accession>A0A8C0BS39</accession>
<evidence type="ECO:0000256" key="3">
    <source>
        <dbReference type="ARBA" id="ARBA00022846"/>
    </source>
</evidence>
<evidence type="ECO:0000256" key="1">
    <source>
        <dbReference type="ARBA" id="ARBA00004611"/>
    </source>
</evidence>
<feature type="compositionally biased region" description="Basic residues" evidence="14">
    <location>
        <begin position="503"/>
        <end position="516"/>
    </location>
</feature>
<keyword evidence="5" id="KW-0969">Cilium</keyword>
<feature type="compositionally biased region" description="Low complexity" evidence="14">
    <location>
        <begin position="584"/>
        <end position="594"/>
    </location>
</feature>
<reference evidence="16" key="1">
    <citation type="submission" date="2025-08" db="UniProtKB">
        <authorList>
            <consortium name="Ensembl"/>
        </authorList>
    </citation>
    <scope>IDENTIFICATION</scope>
</reference>
<feature type="region of interest" description="Disordered" evidence="14">
    <location>
        <begin position="475"/>
        <end position="527"/>
    </location>
</feature>
<keyword evidence="6" id="KW-0206">Cytoskeleton</keyword>
<dbReference type="Ensembl" id="ENSBJAT00000021436.1">
    <property type="protein sequence ID" value="ENSBJAP00000020846.1"/>
    <property type="gene ID" value="ENSBJAG00000013563.1"/>
</dbReference>
<evidence type="ECO:0000256" key="14">
    <source>
        <dbReference type="SAM" id="MobiDB-lite"/>
    </source>
</evidence>
<protein>
    <recommendedName>
        <fullName evidence="10">Dynein regulatory complex subunit 2</fullName>
    </recommendedName>
    <alternativeName>
        <fullName evidence="11">Coiled-coil domain-containing protein 65</fullName>
    </alternativeName>
</protein>
<organism evidence="16 17">
    <name type="scientific">Buteo japonicus</name>
    <dbReference type="NCBI Taxonomy" id="224669"/>
    <lineage>
        <taxon>Eukaryota</taxon>
        <taxon>Metazoa</taxon>
        <taxon>Chordata</taxon>
        <taxon>Craniata</taxon>
        <taxon>Vertebrata</taxon>
        <taxon>Euteleostomi</taxon>
        <taxon>Archelosauria</taxon>
        <taxon>Archosauria</taxon>
        <taxon>Dinosauria</taxon>
        <taxon>Saurischia</taxon>
        <taxon>Theropoda</taxon>
        <taxon>Coelurosauria</taxon>
        <taxon>Aves</taxon>
        <taxon>Neognathae</taxon>
        <taxon>Neoaves</taxon>
        <taxon>Telluraves</taxon>
        <taxon>Accipitrimorphae</taxon>
        <taxon>Accipitriformes</taxon>
        <taxon>Accipitridae</taxon>
        <taxon>Accipitrinae</taxon>
        <taxon>Buteo</taxon>
    </lineage>
</organism>
<comment type="similarity">
    <text evidence="9">Belongs to the DRC2 family.</text>
</comment>
<evidence type="ECO:0000256" key="13">
    <source>
        <dbReference type="SAM" id="Coils"/>
    </source>
</evidence>
<evidence type="ECO:0000313" key="16">
    <source>
        <dbReference type="Ensembl" id="ENSBJAP00000020846.1"/>
    </source>
</evidence>
<evidence type="ECO:0000256" key="5">
    <source>
        <dbReference type="ARBA" id="ARBA00023069"/>
    </source>
</evidence>
<evidence type="ECO:0000256" key="10">
    <source>
        <dbReference type="ARBA" id="ARBA00040899"/>
    </source>
</evidence>
<dbReference type="InterPro" id="IPR039505">
    <property type="entry name" value="DRC1/2_N"/>
</dbReference>
<evidence type="ECO:0000256" key="9">
    <source>
        <dbReference type="ARBA" id="ARBA00038424"/>
    </source>
</evidence>
<evidence type="ECO:0000313" key="17">
    <source>
        <dbReference type="Proteomes" id="UP000694555"/>
    </source>
</evidence>
<feature type="region of interest" description="Disordered" evidence="14">
    <location>
        <begin position="564"/>
        <end position="604"/>
    </location>
</feature>